<reference evidence="2 3" key="1">
    <citation type="submission" date="2017-11" db="EMBL/GenBank/DDBJ databases">
        <title>Taxonomic description and genome sequences of Spirosoma HA7 sp. nov., isolated from pollen microhabitat of Corylus avellana.</title>
        <authorList>
            <person name="Ambika Manirajan B."/>
            <person name="Suarez C."/>
            <person name="Ratering S."/>
            <person name="Geissler-Plaum R."/>
            <person name="Cardinale M."/>
            <person name="Sylvia S."/>
        </authorList>
    </citation>
    <scope>NUCLEOTIDE SEQUENCE [LARGE SCALE GENOMIC DNA]</scope>
    <source>
        <strain evidence="2 3">HA7</strain>
    </source>
</reference>
<feature type="signal peptide" evidence="1">
    <location>
        <begin position="1"/>
        <end position="20"/>
    </location>
</feature>
<dbReference type="RefSeq" id="WP_100985821.1">
    <property type="nucleotide sequence ID" value="NZ_CP025096.1"/>
</dbReference>
<sequence>MKGTYLLLLLIGLFATVSNAQQSLSRAPQLVSPEIHADNRVTFRLLAPNAKEVHITGQWMPSQGFTTVSKAMAKGDSGVWSFTTDVLPSELYTYSFSVDGLKTNDPSNAFVIRDVASVANFFIVGGTKGDIYNVNKVPHGSITRRWYESPGNRMTRRLTVYTPPGYESIKATYPVLYLLHGIGGDEDAWMGLGRTSEILDNLIATGKAKPMIVVMTNGNIAQEAAPGEGSTGFPKPTFMLPQTMDGKFEETFGDIMKFVEGSYRTQKTKAGRAIAGLSMGGYHSCYISQNYPNTFDYMGLFSPALNNKPEDHPESPAYQNLDAKLKKQKDNGYKLYWMAVGKDDFGILLAGIQDFRKKADAIGLKYEFIETEGGHTWANWRAYLTTFTQRLFQ</sequence>
<gene>
    <name evidence="2" type="ORF">CWM47_00310</name>
</gene>
<feature type="chain" id="PRO_5014636067" evidence="1">
    <location>
        <begin position="21"/>
        <end position="393"/>
    </location>
</feature>
<keyword evidence="1" id="KW-0732">Signal</keyword>
<organism evidence="2 3">
    <name type="scientific">Spirosoma pollinicola</name>
    <dbReference type="NCBI Taxonomy" id="2057025"/>
    <lineage>
        <taxon>Bacteria</taxon>
        <taxon>Pseudomonadati</taxon>
        <taxon>Bacteroidota</taxon>
        <taxon>Cytophagia</taxon>
        <taxon>Cytophagales</taxon>
        <taxon>Cytophagaceae</taxon>
        <taxon>Spirosoma</taxon>
    </lineage>
</organism>
<dbReference type="Pfam" id="PF00756">
    <property type="entry name" value="Esterase"/>
    <property type="match status" value="1"/>
</dbReference>
<evidence type="ECO:0000313" key="3">
    <source>
        <dbReference type="Proteomes" id="UP000232883"/>
    </source>
</evidence>
<dbReference type="GO" id="GO:0016747">
    <property type="term" value="F:acyltransferase activity, transferring groups other than amino-acyl groups"/>
    <property type="evidence" value="ECO:0007669"/>
    <property type="project" value="TreeGrafter"/>
</dbReference>
<dbReference type="InterPro" id="IPR029058">
    <property type="entry name" value="AB_hydrolase_fold"/>
</dbReference>
<dbReference type="PANTHER" id="PTHR48098">
    <property type="entry name" value="ENTEROCHELIN ESTERASE-RELATED"/>
    <property type="match status" value="1"/>
</dbReference>
<name>A0A2K8YS00_9BACT</name>
<keyword evidence="3" id="KW-1185">Reference proteome</keyword>
<dbReference type="Proteomes" id="UP000232883">
    <property type="component" value="Chromosome"/>
</dbReference>
<dbReference type="KEGG" id="spir:CWM47_00310"/>
<dbReference type="SUPFAM" id="SSF53474">
    <property type="entry name" value="alpha/beta-Hydrolases"/>
    <property type="match status" value="1"/>
</dbReference>
<accession>A0A2K8YS00</accession>
<dbReference type="CDD" id="cd11294">
    <property type="entry name" value="E_set_Esterase_like_N"/>
    <property type="match status" value="1"/>
</dbReference>
<dbReference type="InterPro" id="IPR050583">
    <property type="entry name" value="Mycobacterial_A85_antigen"/>
</dbReference>
<dbReference type="PANTHER" id="PTHR48098:SF1">
    <property type="entry name" value="DIACYLGLYCEROL ACYLTRANSFERASE_MYCOLYLTRANSFERASE AG85A"/>
    <property type="match status" value="1"/>
</dbReference>
<evidence type="ECO:0000256" key="1">
    <source>
        <dbReference type="SAM" id="SignalP"/>
    </source>
</evidence>
<dbReference type="EMBL" id="CP025096">
    <property type="protein sequence ID" value="AUD00395.1"/>
    <property type="molecule type" value="Genomic_DNA"/>
</dbReference>
<dbReference type="OrthoDB" id="9803578at2"/>
<dbReference type="Gene3D" id="3.40.50.1820">
    <property type="entry name" value="alpha/beta hydrolase"/>
    <property type="match status" value="1"/>
</dbReference>
<protein>
    <submittedName>
        <fullName evidence="2">Esterase</fullName>
    </submittedName>
</protein>
<proteinExistence type="predicted"/>
<dbReference type="InterPro" id="IPR000801">
    <property type="entry name" value="Esterase-like"/>
</dbReference>
<dbReference type="Gene3D" id="2.60.40.10">
    <property type="entry name" value="Immunoglobulins"/>
    <property type="match status" value="1"/>
</dbReference>
<dbReference type="AlphaFoldDB" id="A0A2K8YS00"/>
<dbReference type="SUPFAM" id="SSF81296">
    <property type="entry name" value="E set domains"/>
    <property type="match status" value="1"/>
</dbReference>
<dbReference type="InterPro" id="IPR014756">
    <property type="entry name" value="Ig_E-set"/>
</dbReference>
<evidence type="ECO:0000313" key="2">
    <source>
        <dbReference type="EMBL" id="AUD00395.1"/>
    </source>
</evidence>
<dbReference type="InterPro" id="IPR013783">
    <property type="entry name" value="Ig-like_fold"/>
</dbReference>